<dbReference type="PANTHER" id="PTHR27000:SF803">
    <property type="entry name" value="RECEPTOR-LIKE PROTEIN 45"/>
    <property type="match status" value="1"/>
</dbReference>
<accession>A0AAW2QPS7</accession>
<evidence type="ECO:0000256" key="9">
    <source>
        <dbReference type="ARBA" id="ARBA00023170"/>
    </source>
</evidence>
<comment type="subcellular location">
    <subcellularLocation>
        <location evidence="1">Membrane</location>
        <topology evidence="1">Single-pass type I membrane protein</topology>
    </subcellularLocation>
</comment>
<evidence type="ECO:0000256" key="4">
    <source>
        <dbReference type="ARBA" id="ARBA00022692"/>
    </source>
</evidence>
<evidence type="ECO:0000256" key="1">
    <source>
        <dbReference type="ARBA" id="ARBA00004479"/>
    </source>
</evidence>
<evidence type="ECO:0000313" key="11">
    <source>
        <dbReference type="EMBL" id="KAL0369957.1"/>
    </source>
</evidence>
<name>A0AAW2QPS7_9LAMI</name>
<keyword evidence="9 11" id="KW-0675">Receptor</keyword>
<reference evidence="11" key="1">
    <citation type="submission" date="2020-06" db="EMBL/GenBank/DDBJ databases">
        <authorList>
            <person name="Li T."/>
            <person name="Hu X."/>
            <person name="Zhang T."/>
            <person name="Song X."/>
            <person name="Zhang H."/>
            <person name="Dai N."/>
            <person name="Sheng W."/>
            <person name="Hou X."/>
            <person name="Wei L."/>
        </authorList>
    </citation>
    <scope>NUCLEOTIDE SEQUENCE</scope>
    <source>
        <strain evidence="11">G01</strain>
        <tissue evidence="11">Leaf</tissue>
    </source>
</reference>
<evidence type="ECO:0000256" key="7">
    <source>
        <dbReference type="ARBA" id="ARBA00022989"/>
    </source>
</evidence>
<reference evidence="11" key="2">
    <citation type="journal article" date="2024" name="Plant">
        <title>Genomic evolution and insights into agronomic trait innovations of Sesamum species.</title>
        <authorList>
            <person name="Miao H."/>
            <person name="Wang L."/>
            <person name="Qu L."/>
            <person name="Liu H."/>
            <person name="Sun Y."/>
            <person name="Le M."/>
            <person name="Wang Q."/>
            <person name="Wei S."/>
            <person name="Zheng Y."/>
            <person name="Lin W."/>
            <person name="Duan Y."/>
            <person name="Cao H."/>
            <person name="Xiong S."/>
            <person name="Wang X."/>
            <person name="Wei L."/>
            <person name="Li C."/>
            <person name="Ma Q."/>
            <person name="Ju M."/>
            <person name="Zhao R."/>
            <person name="Li G."/>
            <person name="Mu C."/>
            <person name="Tian Q."/>
            <person name="Mei H."/>
            <person name="Zhang T."/>
            <person name="Gao T."/>
            <person name="Zhang H."/>
        </authorList>
    </citation>
    <scope>NUCLEOTIDE SEQUENCE</scope>
    <source>
        <strain evidence="11">G01</strain>
    </source>
</reference>
<dbReference type="AlphaFoldDB" id="A0AAW2QPS7"/>
<dbReference type="PROSITE" id="PS51450">
    <property type="entry name" value="LRR"/>
    <property type="match status" value="1"/>
</dbReference>
<dbReference type="Gene3D" id="3.80.10.10">
    <property type="entry name" value="Ribonuclease Inhibitor"/>
    <property type="match status" value="2"/>
</dbReference>
<keyword evidence="3" id="KW-0433">Leucine-rich repeat</keyword>
<keyword evidence="5" id="KW-0732">Signal</keyword>
<keyword evidence="6" id="KW-0677">Repeat</keyword>
<dbReference type="SUPFAM" id="SSF52058">
    <property type="entry name" value="L domain-like"/>
    <property type="match status" value="1"/>
</dbReference>
<comment type="caution">
    <text evidence="11">The sequence shown here is derived from an EMBL/GenBank/DDBJ whole genome shotgun (WGS) entry which is preliminary data.</text>
</comment>
<dbReference type="InterPro" id="IPR032675">
    <property type="entry name" value="LRR_dom_sf"/>
</dbReference>
<evidence type="ECO:0000256" key="6">
    <source>
        <dbReference type="ARBA" id="ARBA00022737"/>
    </source>
</evidence>
<dbReference type="EMBL" id="JACGWK010000002">
    <property type="protein sequence ID" value="KAL0369957.1"/>
    <property type="molecule type" value="Genomic_DNA"/>
</dbReference>
<dbReference type="PANTHER" id="PTHR27000">
    <property type="entry name" value="LEUCINE-RICH REPEAT RECEPTOR-LIKE PROTEIN KINASE FAMILY PROTEIN-RELATED"/>
    <property type="match status" value="1"/>
</dbReference>
<evidence type="ECO:0000256" key="3">
    <source>
        <dbReference type="ARBA" id="ARBA00022614"/>
    </source>
</evidence>
<evidence type="ECO:0000256" key="2">
    <source>
        <dbReference type="ARBA" id="ARBA00022553"/>
    </source>
</evidence>
<dbReference type="Pfam" id="PF00560">
    <property type="entry name" value="LRR_1"/>
    <property type="match status" value="1"/>
</dbReference>
<gene>
    <name evidence="11" type="ORF">Sangu_0313800</name>
</gene>
<organism evidence="11">
    <name type="scientific">Sesamum angustifolium</name>
    <dbReference type="NCBI Taxonomy" id="2727405"/>
    <lineage>
        <taxon>Eukaryota</taxon>
        <taxon>Viridiplantae</taxon>
        <taxon>Streptophyta</taxon>
        <taxon>Embryophyta</taxon>
        <taxon>Tracheophyta</taxon>
        <taxon>Spermatophyta</taxon>
        <taxon>Magnoliopsida</taxon>
        <taxon>eudicotyledons</taxon>
        <taxon>Gunneridae</taxon>
        <taxon>Pentapetalae</taxon>
        <taxon>asterids</taxon>
        <taxon>lamiids</taxon>
        <taxon>Lamiales</taxon>
        <taxon>Pedaliaceae</taxon>
        <taxon>Sesamum</taxon>
    </lineage>
</organism>
<sequence length="303" mass="33897">MDCTNLKTLLLRNNLFGELSSLDFSKLQKLQTIDLGNNSLWEGFRIACACACAVSDNYLSNILGALKILRNCDNVAVLFMSRCFHERLMESNWLPKSANPNSGRMQSHRPNPFLDCKTEEKQILESLLQQNLRTNPHLIRRYAAPVCRQPYPKLPVWRPSTRTCQEYNRLFNMLRGLNVGTNSLSGNIPEELGQLKLLQALDVSNNNFNGSIPDELSRLHFLSSFSVANNDLEGEIPSGGQFDTFSAVSFEGNPKLCGDVLKRNVLPSNKLRSWFKVAVSAIISAGAVPHRSRRIGILSGDTK</sequence>
<keyword evidence="8" id="KW-0472">Membrane</keyword>
<evidence type="ECO:0000256" key="10">
    <source>
        <dbReference type="ARBA" id="ARBA00023180"/>
    </source>
</evidence>
<keyword evidence="10" id="KW-0325">Glycoprotein</keyword>
<dbReference type="InterPro" id="IPR001611">
    <property type="entry name" value="Leu-rich_rpt"/>
</dbReference>
<keyword evidence="2" id="KW-0597">Phosphoprotein</keyword>
<dbReference type="FunFam" id="3.80.10.10:FF:000722">
    <property type="entry name" value="Leucine-rich repeat receptor-like protein kinase"/>
    <property type="match status" value="1"/>
</dbReference>
<evidence type="ECO:0000256" key="8">
    <source>
        <dbReference type="ARBA" id="ARBA00023136"/>
    </source>
</evidence>
<keyword evidence="4" id="KW-0812">Transmembrane</keyword>
<evidence type="ECO:0000256" key="5">
    <source>
        <dbReference type="ARBA" id="ARBA00022729"/>
    </source>
</evidence>
<protein>
    <submittedName>
        <fullName evidence="11">Receptor-like protein 2</fullName>
    </submittedName>
</protein>
<proteinExistence type="predicted"/>
<keyword evidence="7" id="KW-1133">Transmembrane helix</keyword>
<dbReference type="GO" id="GO:0016020">
    <property type="term" value="C:membrane"/>
    <property type="evidence" value="ECO:0007669"/>
    <property type="project" value="UniProtKB-SubCell"/>
</dbReference>